<dbReference type="EMBL" id="ML178814">
    <property type="protein sequence ID" value="TFL07406.1"/>
    <property type="molecule type" value="Genomic_DNA"/>
</dbReference>
<dbReference type="PROSITE" id="PS50190">
    <property type="entry name" value="SEC7"/>
    <property type="match status" value="1"/>
</dbReference>
<dbReference type="OrthoDB" id="10258608at2759"/>
<feature type="compositionally biased region" description="Low complexity" evidence="1">
    <location>
        <begin position="283"/>
        <end position="292"/>
    </location>
</feature>
<dbReference type="SUPFAM" id="SSF48371">
    <property type="entry name" value="ARM repeat"/>
    <property type="match status" value="1"/>
</dbReference>
<dbReference type="FunFam" id="1.10.1000.11:FF:000002">
    <property type="entry name" value="Cytohesin 1"/>
    <property type="match status" value="1"/>
</dbReference>
<feature type="domain" description="SEC7" evidence="2">
    <location>
        <begin position="557"/>
        <end position="749"/>
    </location>
</feature>
<proteinExistence type="predicted"/>
<dbReference type="STRING" id="1884261.A0A5C3QZE8"/>
<feature type="region of interest" description="Disordered" evidence="1">
    <location>
        <begin position="422"/>
        <end position="454"/>
    </location>
</feature>
<dbReference type="GO" id="GO:0005794">
    <property type="term" value="C:Golgi apparatus"/>
    <property type="evidence" value="ECO:0007669"/>
    <property type="project" value="UniProtKB-ARBA"/>
</dbReference>
<dbReference type="GO" id="GO:0032012">
    <property type="term" value="P:regulation of ARF protein signal transduction"/>
    <property type="evidence" value="ECO:0007669"/>
    <property type="project" value="InterPro"/>
</dbReference>
<dbReference type="CDD" id="cd00171">
    <property type="entry name" value="Sec7"/>
    <property type="match status" value="1"/>
</dbReference>
<dbReference type="InterPro" id="IPR035999">
    <property type="entry name" value="Sec7_dom_sf"/>
</dbReference>
<dbReference type="Gene3D" id="1.10.220.20">
    <property type="match status" value="1"/>
</dbReference>
<evidence type="ECO:0000259" key="2">
    <source>
        <dbReference type="PROSITE" id="PS50190"/>
    </source>
</evidence>
<dbReference type="Gene3D" id="1.10.1000.11">
    <property type="entry name" value="Arf Nucleotide-binding Site Opener,domain 2"/>
    <property type="match status" value="1"/>
</dbReference>
<dbReference type="InterPro" id="IPR000904">
    <property type="entry name" value="Sec7_dom"/>
</dbReference>
<reference evidence="3 4" key="1">
    <citation type="journal article" date="2019" name="Nat. Ecol. Evol.">
        <title>Megaphylogeny resolves global patterns of mushroom evolution.</title>
        <authorList>
            <person name="Varga T."/>
            <person name="Krizsan K."/>
            <person name="Foldi C."/>
            <person name="Dima B."/>
            <person name="Sanchez-Garcia M."/>
            <person name="Sanchez-Ramirez S."/>
            <person name="Szollosi G.J."/>
            <person name="Szarkandi J.G."/>
            <person name="Papp V."/>
            <person name="Albert L."/>
            <person name="Andreopoulos W."/>
            <person name="Angelini C."/>
            <person name="Antonin V."/>
            <person name="Barry K.W."/>
            <person name="Bougher N.L."/>
            <person name="Buchanan P."/>
            <person name="Buyck B."/>
            <person name="Bense V."/>
            <person name="Catcheside P."/>
            <person name="Chovatia M."/>
            <person name="Cooper J."/>
            <person name="Damon W."/>
            <person name="Desjardin D."/>
            <person name="Finy P."/>
            <person name="Geml J."/>
            <person name="Haridas S."/>
            <person name="Hughes K."/>
            <person name="Justo A."/>
            <person name="Karasinski D."/>
            <person name="Kautmanova I."/>
            <person name="Kiss B."/>
            <person name="Kocsube S."/>
            <person name="Kotiranta H."/>
            <person name="LaButti K.M."/>
            <person name="Lechner B.E."/>
            <person name="Liimatainen K."/>
            <person name="Lipzen A."/>
            <person name="Lukacs Z."/>
            <person name="Mihaltcheva S."/>
            <person name="Morgado L.N."/>
            <person name="Niskanen T."/>
            <person name="Noordeloos M.E."/>
            <person name="Ohm R.A."/>
            <person name="Ortiz-Santana B."/>
            <person name="Ovrebo C."/>
            <person name="Racz N."/>
            <person name="Riley R."/>
            <person name="Savchenko A."/>
            <person name="Shiryaev A."/>
            <person name="Soop K."/>
            <person name="Spirin V."/>
            <person name="Szebenyi C."/>
            <person name="Tomsovsky M."/>
            <person name="Tulloss R.E."/>
            <person name="Uehling J."/>
            <person name="Grigoriev I.V."/>
            <person name="Vagvolgyi C."/>
            <person name="Papp T."/>
            <person name="Martin F.M."/>
            <person name="Miettinen O."/>
            <person name="Hibbett D.S."/>
            <person name="Nagy L.G."/>
        </authorList>
    </citation>
    <scope>NUCLEOTIDE SEQUENCE [LARGE SCALE GENOMIC DNA]</scope>
    <source>
        <strain evidence="3 4">CBS 309.79</strain>
    </source>
</reference>
<accession>A0A5C3QZE8</accession>
<dbReference type="PANTHER" id="PTHR10663:SF388">
    <property type="entry name" value="GOLGI-SPECIFIC BREFELDIN A-RESISTANCE GUANINE NUCLEOTIDE EXCHANGE FACTOR 1"/>
    <property type="match status" value="1"/>
</dbReference>
<dbReference type="InterPro" id="IPR032691">
    <property type="entry name" value="Mon2/Sec7/BIG1-like_HUS"/>
</dbReference>
<dbReference type="InterPro" id="IPR023394">
    <property type="entry name" value="Sec7_C_sf"/>
</dbReference>
<dbReference type="InterPro" id="IPR056604">
    <property type="entry name" value="GBF1-like_TPR"/>
</dbReference>
<gene>
    <name evidence="3" type="ORF">BDV98DRAFT_609511</name>
</gene>
<dbReference type="Pfam" id="PF01369">
    <property type="entry name" value="Sec7"/>
    <property type="match status" value="1"/>
</dbReference>
<evidence type="ECO:0000313" key="4">
    <source>
        <dbReference type="Proteomes" id="UP000305067"/>
    </source>
</evidence>
<feature type="region of interest" description="Disordered" evidence="1">
    <location>
        <begin position="253"/>
        <end position="292"/>
    </location>
</feature>
<dbReference type="SMART" id="SM00222">
    <property type="entry name" value="Sec7"/>
    <property type="match status" value="1"/>
</dbReference>
<sequence>MPRDNSKKHVVLSEILSVTSIMRKNSRWATSTYYTNQAHSSLGNNLGLRISSPHHSTFSGYGGQEADLMSGFLELRRVLQDANDVDSLPLPKVIGPFFAIIRSPLSTGPITSSALSALHSFFMCGIITKDSKDVEVALAELSHTVAHCKFEASDSSGDEVVLLKIMTVISDCLCSDVGMVLGDVEVCEMLETVLTTCCQMRLSEILRRTAERVMDSLVRSVFSRLHTLDPGAEEAKLRTNQETVEVDVKMSISQPMPLSEPTPPTDTVAPFNEKPAIEHDEPSTPSSPSTTTHIPVPFGLPSILELLRVLINVLDPSDQQHTDSTRLTALRILKSALEQSGSAILNFPSLEALIVDPGCKFLFLLARSDNSSVLQLALRTISTMFDCLRKKLKLQQELFLAFTMDRLAPPIIPGGKNKALQSAAAKRSNTSSPRPGTPGTPMLPPPENDQGEKSAPTRILVTPARGETRDLVLETLSLFSRYPSFMVDLFVNYDCDINCENLFERLLEFLTKSVYPSEAAYSVTQQQNVQYLCLEMLLAFVKDMASRATGDYTTPQVLLDTKSRKQIVRTGATRFNTKPKTGLTFLEENKLIYHDLSPEVSKEQSLAAFLKSCNALDKKLLGDFISKPDHLELLRAFIGQFDFQNKSVADALRDLLESFRLPGESQQINRITETFASVYFASGPAEIKSEDAVYVLAYSVIMLNVDQHSPHIRKRMAFEDYQRNLRGVNDGSDFPLDYLHGVYDSIRKQEIVMPEEHSGQIGFEHAWKELLARSRQTGDLMICNTSAFDIEMFKLVWKPVISAIAYAFISFDDEYIIQQAIAGFRQCATLAGHFQLPDVFDFVVVSLSQATGLLSDSLPTQVPNYPVVEVEEQSVTVSSLSVQFGTNFKGQLAAVILFNIVNGNGNALREGWTQIFEMFLNLFFHSLLPTRMLQMEDFLGGVTMIPLQGSPPPQGNARAEGSGLLSALSSYLMTPYGSPAEAIVPTATDPEVENTLCTIDCITSCRLDELYSQILYLEPEALVAAVKALEALAHERTVARLKQETDEETHETQAGASVKPLPYDPASIFLLETMASIACQTPQYIGELWPILFEHLSALLSASEHYSVLLIERAVVVLLRLCRILAAQPAFRDQIYVSFDLLSGLPKPVLNSVAEQTIAGLLAIINAHPDIARSQTEWHLVFALIRSTSRHPEASRLSFEMISQLCQGSSGISVTSDNVVGLFTVLDDFASVGSMPDTSPHAPKRRPSNTINAAMTERGLKSIDMLFDLKKHLQAFLETSSLGTIPAWRHFALPLLSSLARQSTHTAREIRHNAIGQLQKLLLGPFVFQTEVQSEQIDEIFNRVVFPLIDELLKPHVMSRDPQGMSETRLRASALLCKTFMHLEIRESQMGSDIRVLWIQILDLLDRLMNLDRKDQLYEAVPESLKNMILVMHASEFLVPPPQQSENQRTLWSATQERLERFLPGFLLEIIPPQVDATPNVVPQNQ</sequence>
<dbReference type="InterPro" id="IPR016024">
    <property type="entry name" value="ARM-type_fold"/>
</dbReference>
<evidence type="ECO:0000256" key="1">
    <source>
        <dbReference type="SAM" id="MobiDB-lite"/>
    </source>
</evidence>
<name>A0A5C3QZE8_9AGAR</name>
<dbReference type="Pfam" id="PF23325">
    <property type="entry name" value="TPR_28"/>
    <property type="match status" value="1"/>
</dbReference>
<dbReference type="PANTHER" id="PTHR10663">
    <property type="entry name" value="GUANYL-NUCLEOTIDE EXCHANGE FACTOR"/>
    <property type="match status" value="1"/>
</dbReference>
<protein>
    <recommendedName>
        <fullName evidence="2">SEC7 domain-containing protein</fullName>
    </recommendedName>
</protein>
<organism evidence="3 4">
    <name type="scientific">Pterulicium gracile</name>
    <dbReference type="NCBI Taxonomy" id="1884261"/>
    <lineage>
        <taxon>Eukaryota</taxon>
        <taxon>Fungi</taxon>
        <taxon>Dikarya</taxon>
        <taxon>Basidiomycota</taxon>
        <taxon>Agaricomycotina</taxon>
        <taxon>Agaricomycetes</taxon>
        <taxon>Agaricomycetidae</taxon>
        <taxon>Agaricales</taxon>
        <taxon>Pleurotineae</taxon>
        <taxon>Pterulaceae</taxon>
        <taxon>Pterulicium</taxon>
    </lineage>
</organism>
<feature type="compositionally biased region" description="Pro residues" evidence="1">
    <location>
        <begin position="435"/>
        <end position="447"/>
    </location>
</feature>
<keyword evidence="4" id="KW-1185">Reference proteome</keyword>
<dbReference type="Pfam" id="PF12783">
    <property type="entry name" value="Sec7-like_HUS"/>
    <property type="match status" value="1"/>
</dbReference>
<dbReference type="SUPFAM" id="SSF48425">
    <property type="entry name" value="Sec7 domain"/>
    <property type="match status" value="1"/>
</dbReference>
<dbReference type="GO" id="GO:0016192">
    <property type="term" value="P:vesicle-mediated transport"/>
    <property type="evidence" value="ECO:0007669"/>
    <property type="project" value="UniProtKB-ARBA"/>
</dbReference>
<dbReference type="GO" id="GO:0005085">
    <property type="term" value="F:guanyl-nucleotide exchange factor activity"/>
    <property type="evidence" value="ECO:0007669"/>
    <property type="project" value="InterPro"/>
</dbReference>
<dbReference type="Proteomes" id="UP000305067">
    <property type="component" value="Unassembled WGS sequence"/>
</dbReference>
<evidence type="ECO:0000313" key="3">
    <source>
        <dbReference type="EMBL" id="TFL07406.1"/>
    </source>
</evidence>